<dbReference type="AlphaFoldDB" id="A0AAW2JJD5"/>
<organism evidence="1">
    <name type="scientific">Sesamum radiatum</name>
    <name type="common">Black benniseed</name>
    <dbReference type="NCBI Taxonomy" id="300843"/>
    <lineage>
        <taxon>Eukaryota</taxon>
        <taxon>Viridiplantae</taxon>
        <taxon>Streptophyta</taxon>
        <taxon>Embryophyta</taxon>
        <taxon>Tracheophyta</taxon>
        <taxon>Spermatophyta</taxon>
        <taxon>Magnoliopsida</taxon>
        <taxon>eudicotyledons</taxon>
        <taxon>Gunneridae</taxon>
        <taxon>Pentapetalae</taxon>
        <taxon>asterids</taxon>
        <taxon>lamiids</taxon>
        <taxon>Lamiales</taxon>
        <taxon>Pedaliaceae</taxon>
        <taxon>Sesamum</taxon>
    </lineage>
</organism>
<accession>A0AAW2JJD5</accession>
<comment type="caution">
    <text evidence="1">The sequence shown here is derived from an EMBL/GenBank/DDBJ whole genome shotgun (WGS) entry which is preliminary data.</text>
</comment>
<dbReference type="PANTHER" id="PTHR33710:SF71">
    <property type="entry name" value="ENDONUCLEASE_EXONUCLEASE_PHOSPHATASE DOMAIN-CONTAINING PROTEIN"/>
    <property type="match status" value="1"/>
</dbReference>
<dbReference type="PANTHER" id="PTHR33710">
    <property type="entry name" value="BNAC02G09200D PROTEIN"/>
    <property type="match status" value="1"/>
</dbReference>
<sequence length="375" mass="41741">MVGRRDLWGDLVRISHVVAEPWVVGGDFNTVVDTSEVCGHSGDVGGAAEEFQGCLRDTGLIALPMQGEWFTWHNCNRDSRSLWKRLDRILVNDWWLESWPNSSYMSLNARTSDHSPLVIRGDTPRQTASMFRFDNCLARSADFIPSVRRIWQHHIVGTAMFGVTRKLKALKQVFRAQRQRKGDLTNNVRLAAGFLEEAQSLLAQDRHCETLLHLELCCKVVLRLASRLEQNMLQQRAKMAWMKDGDQSSRIFFRRVAKRRSSKPSDFNLGEFLALANRVVDVGDVEALAALEALKMRPAPLLLTHTAGAGQIGDETMEVAPILGLEAPPPRVLEERPDFMQTRVSSNGTLAAQAVGGATEMRGTTVARLIGGVAA</sequence>
<reference evidence="1" key="1">
    <citation type="submission" date="2020-06" db="EMBL/GenBank/DDBJ databases">
        <authorList>
            <person name="Li T."/>
            <person name="Hu X."/>
            <person name="Zhang T."/>
            <person name="Song X."/>
            <person name="Zhang H."/>
            <person name="Dai N."/>
            <person name="Sheng W."/>
            <person name="Hou X."/>
            <person name="Wei L."/>
        </authorList>
    </citation>
    <scope>NUCLEOTIDE SEQUENCE</scope>
    <source>
        <strain evidence="1">G02</strain>
        <tissue evidence="1">Leaf</tissue>
    </source>
</reference>
<gene>
    <name evidence="1" type="ORF">Sradi_6878400</name>
</gene>
<reference evidence="1" key="2">
    <citation type="journal article" date="2024" name="Plant">
        <title>Genomic evolution and insights into agronomic trait innovations of Sesamum species.</title>
        <authorList>
            <person name="Miao H."/>
            <person name="Wang L."/>
            <person name="Qu L."/>
            <person name="Liu H."/>
            <person name="Sun Y."/>
            <person name="Le M."/>
            <person name="Wang Q."/>
            <person name="Wei S."/>
            <person name="Zheng Y."/>
            <person name="Lin W."/>
            <person name="Duan Y."/>
            <person name="Cao H."/>
            <person name="Xiong S."/>
            <person name="Wang X."/>
            <person name="Wei L."/>
            <person name="Li C."/>
            <person name="Ma Q."/>
            <person name="Ju M."/>
            <person name="Zhao R."/>
            <person name="Li G."/>
            <person name="Mu C."/>
            <person name="Tian Q."/>
            <person name="Mei H."/>
            <person name="Zhang T."/>
            <person name="Gao T."/>
            <person name="Zhang H."/>
        </authorList>
    </citation>
    <scope>NUCLEOTIDE SEQUENCE</scope>
    <source>
        <strain evidence="1">G02</strain>
    </source>
</reference>
<dbReference type="Gene3D" id="3.60.10.10">
    <property type="entry name" value="Endonuclease/exonuclease/phosphatase"/>
    <property type="match status" value="1"/>
</dbReference>
<dbReference type="SUPFAM" id="SSF56219">
    <property type="entry name" value="DNase I-like"/>
    <property type="match status" value="1"/>
</dbReference>
<dbReference type="InterPro" id="IPR036691">
    <property type="entry name" value="Endo/exonu/phosph_ase_sf"/>
</dbReference>
<name>A0AAW2JJD5_SESRA</name>
<evidence type="ECO:0000313" key="1">
    <source>
        <dbReference type="EMBL" id="KAL0294557.1"/>
    </source>
</evidence>
<proteinExistence type="predicted"/>
<evidence type="ECO:0008006" key="2">
    <source>
        <dbReference type="Google" id="ProtNLM"/>
    </source>
</evidence>
<dbReference type="EMBL" id="JACGWJ010000155">
    <property type="protein sequence ID" value="KAL0294557.1"/>
    <property type="molecule type" value="Genomic_DNA"/>
</dbReference>
<protein>
    <recommendedName>
        <fullName evidence="2">Endonuclease/exonuclease/phosphatase domain-containing protein</fullName>
    </recommendedName>
</protein>